<feature type="region of interest" description="Disordered" evidence="1">
    <location>
        <begin position="1"/>
        <end position="41"/>
    </location>
</feature>
<dbReference type="CDD" id="cd21037">
    <property type="entry name" value="MLKL_NTD"/>
    <property type="match status" value="1"/>
</dbReference>
<evidence type="ECO:0000256" key="1">
    <source>
        <dbReference type="SAM" id="MobiDB-lite"/>
    </source>
</evidence>
<evidence type="ECO:0000313" key="2">
    <source>
        <dbReference type="EMBL" id="RXW16891.1"/>
    </source>
</evidence>
<dbReference type="AlphaFoldDB" id="A0A4Q2DDC9"/>
<evidence type="ECO:0000313" key="3">
    <source>
        <dbReference type="Proteomes" id="UP000290288"/>
    </source>
</evidence>
<proteinExistence type="predicted"/>
<organism evidence="2 3">
    <name type="scientific">Candolleomyces aberdarensis</name>
    <dbReference type="NCBI Taxonomy" id="2316362"/>
    <lineage>
        <taxon>Eukaryota</taxon>
        <taxon>Fungi</taxon>
        <taxon>Dikarya</taxon>
        <taxon>Basidiomycota</taxon>
        <taxon>Agaricomycotina</taxon>
        <taxon>Agaricomycetes</taxon>
        <taxon>Agaricomycetidae</taxon>
        <taxon>Agaricales</taxon>
        <taxon>Agaricineae</taxon>
        <taxon>Psathyrellaceae</taxon>
        <taxon>Candolleomyces</taxon>
    </lineage>
</organism>
<dbReference type="Proteomes" id="UP000290288">
    <property type="component" value="Unassembled WGS sequence"/>
</dbReference>
<accession>A0A4Q2DDC9</accession>
<dbReference type="InterPro" id="IPR059179">
    <property type="entry name" value="MLKL-like_MCAfunc"/>
</dbReference>
<protein>
    <submittedName>
        <fullName evidence="2">Uncharacterized protein</fullName>
    </submittedName>
</protein>
<dbReference type="OrthoDB" id="10286740at2759"/>
<reference evidence="2 3" key="1">
    <citation type="submission" date="2019-01" db="EMBL/GenBank/DDBJ databases">
        <title>Draft genome sequence of Psathyrella aberdarensis IHI B618.</title>
        <authorList>
            <person name="Buettner E."/>
            <person name="Kellner H."/>
        </authorList>
    </citation>
    <scope>NUCLEOTIDE SEQUENCE [LARGE SCALE GENOMIC DNA]</scope>
    <source>
        <strain evidence="2 3">IHI B618</strain>
    </source>
</reference>
<name>A0A4Q2DDC9_9AGAR</name>
<gene>
    <name evidence="2" type="ORF">EST38_g8966</name>
</gene>
<dbReference type="EMBL" id="SDEE01000391">
    <property type="protein sequence ID" value="RXW16891.1"/>
    <property type="molecule type" value="Genomic_DNA"/>
</dbReference>
<keyword evidence="3" id="KW-1185">Reference proteome</keyword>
<comment type="caution">
    <text evidence="2">The sequence shown here is derived from an EMBL/GenBank/DDBJ whole genome shotgun (WGS) entry which is preliminary data.</text>
</comment>
<sequence length="253" mass="27295">MAEPTPKDTNAGHIRETLGHSRPGTPVDPNGPSRSSSRTRLLAQARQAGGAAKDTLKSGVKNLSKGIQSCIPRERDFDTADILAGTFKSALGIAASLAPEPFKGPFEALAKVITIVEQVKSNKAEVKALQAHCDLLNETILHAINKEASQIPVDLMYSLERLAGGIQGALEEVNKGPLTGAVAYVLAEDNVEALKKANQRVVELLQRFWIENHIAGTITINSILKKIQSQDEWLKTTFTRAENHMMASLVSLS</sequence>